<gene>
    <name evidence="1" type="ORF">I3842_01G024200</name>
</gene>
<evidence type="ECO:0000313" key="1">
    <source>
        <dbReference type="EMBL" id="KAG6729351.1"/>
    </source>
</evidence>
<protein>
    <submittedName>
        <fullName evidence="1">Uncharacterized protein</fullName>
    </submittedName>
</protein>
<comment type="caution">
    <text evidence="1">The sequence shown here is derived from an EMBL/GenBank/DDBJ whole genome shotgun (WGS) entry which is preliminary data.</text>
</comment>
<name>A0A922K2D6_CARIL</name>
<evidence type="ECO:0000313" key="2">
    <source>
        <dbReference type="Proteomes" id="UP000811246"/>
    </source>
</evidence>
<dbReference type="Proteomes" id="UP000811246">
    <property type="component" value="Chromosome 1"/>
</dbReference>
<sequence length="96" mass="10504">MQAFLVEGSPGSSSIKLTWVTDVGMICQKLNKSCVLASKLTLSYNGKNKTIIRWLPSNYIGGSILSTTSYTKSTSAMEVIKLLFQEGPRWQGVQGE</sequence>
<dbReference type="AlphaFoldDB" id="A0A922K2D6"/>
<proteinExistence type="predicted"/>
<accession>A0A922K2D6</accession>
<organism evidence="1 2">
    <name type="scientific">Carya illinoinensis</name>
    <name type="common">Pecan</name>
    <dbReference type="NCBI Taxonomy" id="32201"/>
    <lineage>
        <taxon>Eukaryota</taxon>
        <taxon>Viridiplantae</taxon>
        <taxon>Streptophyta</taxon>
        <taxon>Embryophyta</taxon>
        <taxon>Tracheophyta</taxon>
        <taxon>Spermatophyta</taxon>
        <taxon>Magnoliopsida</taxon>
        <taxon>eudicotyledons</taxon>
        <taxon>Gunneridae</taxon>
        <taxon>Pentapetalae</taxon>
        <taxon>rosids</taxon>
        <taxon>fabids</taxon>
        <taxon>Fagales</taxon>
        <taxon>Juglandaceae</taxon>
        <taxon>Carya</taxon>
    </lineage>
</organism>
<dbReference type="EMBL" id="CM031825">
    <property type="protein sequence ID" value="KAG6729351.1"/>
    <property type="molecule type" value="Genomic_DNA"/>
</dbReference>
<reference evidence="1" key="1">
    <citation type="submission" date="2021-01" db="EMBL/GenBank/DDBJ databases">
        <authorList>
            <person name="Lovell J.T."/>
            <person name="Bentley N."/>
            <person name="Bhattarai G."/>
            <person name="Jenkins J.W."/>
            <person name="Sreedasyam A."/>
            <person name="Alarcon Y."/>
            <person name="Bock C."/>
            <person name="Boston L."/>
            <person name="Carlson J."/>
            <person name="Cervantes K."/>
            <person name="Clermont K."/>
            <person name="Krom N."/>
            <person name="Kubenka K."/>
            <person name="Mamidi S."/>
            <person name="Mattison C."/>
            <person name="Monteros M."/>
            <person name="Pisani C."/>
            <person name="Plott C."/>
            <person name="Rajasekar S."/>
            <person name="Rhein H.S."/>
            <person name="Rohla C."/>
            <person name="Song M."/>
            <person name="Hilaire R.S."/>
            <person name="Shu S."/>
            <person name="Wells L."/>
            <person name="Wang X."/>
            <person name="Webber J."/>
            <person name="Heerema R.J."/>
            <person name="Klein P."/>
            <person name="Conner P."/>
            <person name="Grauke L."/>
            <person name="Grimwood J."/>
            <person name="Schmutz J."/>
            <person name="Randall J.J."/>
        </authorList>
    </citation>
    <scope>NUCLEOTIDE SEQUENCE</scope>
    <source>
        <tissue evidence="1">Leaf</tissue>
    </source>
</reference>